<evidence type="ECO:0000256" key="6">
    <source>
        <dbReference type="ARBA" id="ARBA00034078"/>
    </source>
</evidence>
<evidence type="ECO:0000256" key="4">
    <source>
        <dbReference type="ARBA" id="ARBA00023004"/>
    </source>
</evidence>
<evidence type="ECO:0000256" key="2">
    <source>
        <dbReference type="ARBA" id="ARBA00022714"/>
    </source>
</evidence>
<evidence type="ECO:0000256" key="1">
    <source>
        <dbReference type="ARBA" id="ARBA00010914"/>
    </source>
</evidence>
<dbReference type="PROSITE" id="PS51085">
    <property type="entry name" value="2FE2S_FER_2"/>
    <property type="match status" value="1"/>
</dbReference>
<dbReference type="GO" id="GO:0140647">
    <property type="term" value="P:P450-containing electron transport chain"/>
    <property type="evidence" value="ECO:0007669"/>
    <property type="project" value="InterPro"/>
</dbReference>
<dbReference type="PANTHER" id="PTHR23426:SF65">
    <property type="entry name" value="FERREDOXIN-2, MITOCHONDRIAL"/>
    <property type="match status" value="1"/>
</dbReference>
<comment type="cofactor">
    <cofactor evidence="6">
        <name>[2Fe-2S] cluster</name>
        <dbReference type="ChEBI" id="CHEBI:190135"/>
    </cofactor>
</comment>
<dbReference type="PATRIC" id="fig|1566026.4.peg.216"/>
<keyword evidence="3" id="KW-0479">Metal-binding</keyword>
<dbReference type="PANTHER" id="PTHR23426">
    <property type="entry name" value="FERREDOXIN/ADRENODOXIN"/>
    <property type="match status" value="1"/>
</dbReference>
<dbReference type="GO" id="GO:0051537">
    <property type="term" value="F:2 iron, 2 sulfur cluster binding"/>
    <property type="evidence" value="ECO:0007669"/>
    <property type="project" value="UniProtKB-KW"/>
</dbReference>
<dbReference type="Proteomes" id="UP000036908">
    <property type="component" value="Unassembled WGS sequence"/>
</dbReference>
<dbReference type="EMBL" id="JSVA01000010">
    <property type="protein sequence ID" value="KOF02592.1"/>
    <property type="molecule type" value="Genomic_DNA"/>
</dbReference>
<keyword evidence="2" id="KW-0001">2Fe-2S</keyword>
<reference evidence="9" key="1">
    <citation type="submission" date="2014-11" db="EMBL/GenBank/DDBJ databases">
        <title>Genome sequencing of Roseivirga sp. D-25.</title>
        <authorList>
            <person name="Selvaratnam C."/>
            <person name="Thevarajoo S."/>
            <person name="Goh K.M."/>
            <person name="Eee R."/>
            <person name="Chan K.-G."/>
            <person name="Chong C.S."/>
        </authorList>
    </citation>
    <scope>NUCLEOTIDE SEQUENCE [LARGE SCALE GENOMIC DNA]</scope>
    <source>
        <strain evidence="9">D-25</strain>
    </source>
</reference>
<protein>
    <submittedName>
        <fullName evidence="8">Ferredoxin</fullName>
    </submittedName>
</protein>
<evidence type="ECO:0000256" key="3">
    <source>
        <dbReference type="ARBA" id="ARBA00022723"/>
    </source>
</evidence>
<dbReference type="AlphaFoldDB" id="A0A0L8AK41"/>
<proteinExistence type="inferred from homology"/>
<comment type="similarity">
    <text evidence="1">Belongs to the adrenodoxin/putidaredoxin family.</text>
</comment>
<keyword evidence="9" id="KW-1185">Reference proteome</keyword>
<dbReference type="SUPFAM" id="SSF54292">
    <property type="entry name" value="2Fe-2S ferredoxin-like"/>
    <property type="match status" value="1"/>
</dbReference>
<dbReference type="Gene3D" id="3.10.20.30">
    <property type="match status" value="1"/>
</dbReference>
<evidence type="ECO:0000259" key="7">
    <source>
        <dbReference type="PROSITE" id="PS51085"/>
    </source>
</evidence>
<evidence type="ECO:0000313" key="8">
    <source>
        <dbReference type="EMBL" id="KOF02592.1"/>
    </source>
</evidence>
<comment type="caution">
    <text evidence="8">The sequence shown here is derived from an EMBL/GenBank/DDBJ whole genome shotgun (WGS) entry which is preliminary data.</text>
</comment>
<dbReference type="RefSeq" id="WP_053223523.1">
    <property type="nucleotide sequence ID" value="NZ_JSVA01000010.1"/>
</dbReference>
<keyword evidence="5" id="KW-0411">Iron-sulfur</keyword>
<evidence type="ECO:0000313" key="9">
    <source>
        <dbReference type="Proteomes" id="UP000036908"/>
    </source>
</evidence>
<dbReference type="InterPro" id="IPR036010">
    <property type="entry name" value="2Fe-2S_ferredoxin-like_sf"/>
</dbReference>
<dbReference type="InterPro" id="IPR012675">
    <property type="entry name" value="Beta-grasp_dom_sf"/>
</dbReference>
<dbReference type="CDD" id="cd00207">
    <property type="entry name" value="fer2"/>
    <property type="match status" value="1"/>
</dbReference>
<dbReference type="InterPro" id="IPR001041">
    <property type="entry name" value="2Fe-2S_ferredoxin-type"/>
</dbReference>
<dbReference type="OrthoDB" id="9799640at2"/>
<sequence>MGQITIENLNNKEISNTDNSKSVLDIIHESGIDWMHACGKKGRCTTCKIIVVEGADQLSPIEETEQLLFDAGKLQPGERVACQAKLLGDVKVRVADKNKFPHMTYTA</sequence>
<dbReference type="InterPro" id="IPR001055">
    <property type="entry name" value="Adrenodoxin-like"/>
</dbReference>
<feature type="domain" description="2Fe-2S ferredoxin-type" evidence="7">
    <location>
        <begin position="2"/>
        <end position="98"/>
    </location>
</feature>
<evidence type="ECO:0000256" key="5">
    <source>
        <dbReference type="ARBA" id="ARBA00023014"/>
    </source>
</evidence>
<dbReference type="Pfam" id="PF00111">
    <property type="entry name" value="Fer2"/>
    <property type="match status" value="1"/>
</dbReference>
<accession>A0A0L8AK41</accession>
<name>A0A0L8AK41_9BACT</name>
<dbReference type="GO" id="GO:0009055">
    <property type="term" value="F:electron transfer activity"/>
    <property type="evidence" value="ECO:0007669"/>
    <property type="project" value="TreeGrafter"/>
</dbReference>
<organism evidence="8 9">
    <name type="scientific">Roseivirga seohaensis subsp. aquiponti</name>
    <dbReference type="NCBI Taxonomy" id="1566026"/>
    <lineage>
        <taxon>Bacteria</taxon>
        <taxon>Pseudomonadati</taxon>
        <taxon>Bacteroidota</taxon>
        <taxon>Cytophagia</taxon>
        <taxon>Cytophagales</taxon>
        <taxon>Roseivirgaceae</taxon>
        <taxon>Roseivirga</taxon>
    </lineage>
</organism>
<gene>
    <name evidence="8" type="ORF">OB69_09680</name>
</gene>
<dbReference type="GO" id="GO:0046872">
    <property type="term" value="F:metal ion binding"/>
    <property type="evidence" value="ECO:0007669"/>
    <property type="project" value="UniProtKB-KW"/>
</dbReference>
<keyword evidence="4" id="KW-0408">Iron</keyword>